<comment type="caution">
    <text evidence="1">The sequence shown here is derived from an EMBL/GenBank/DDBJ whole genome shotgun (WGS) entry which is preliminary data.</text>
</comment>
<reference evidence="1 2" key="1">
    <citation type="journal article" date="2018" name="PLoS Genet.">
        <title>Population sequencing reveals clonal diversity and ancestral inbreeding in the grapevine cultivar Chardonnay.</title>
        <authorList>
            <person name="Roach M.J."/>
            <person name="Johnson D.L."/>
            <person name="Bohlmann J."/>
            <person name="van Vuuren H.J."/>
            <person name="Jones S.J."/>
            <person name="Pretorius I.S."/>
            <person name="Schmidt S.A."/>
            <person name="Borneman A.R."/>
        </authorList>
    </citation>
    <scope>NUCLEOTIDE SEQUENCE [LARGE SCALE GENOMIC DNA]</scope>
    <source>
        <strain evidence="2">cv. Chardonnay</strain>
        <tissue evidence="1">Leaf</tissue>
    </source>
</reference>
<dbReference type="Proteomes" id="UP000288805">
    <property type="component" value="Unassembled WGS sequence"/>
</dbReference>
<accession>A0A438JBD9</accession>
<evidence type="ECO:0000313" key="1">
    <source>
        <dbReference type="EMBL" id="RVX06264.1"/>
    </source>
</evidence>
<evidence type="ECO:0000313" key="2">
    <source>
        <dbReference type="Proteomes" id="UP000288805"/>
    </source>
</evidence>
<proteinExistence type="predicted"/>
<sequence>MVCLNDNPSTQLHAFSNSEPDEKNIILPGEDISIQDMDIFHGHLVLFLNNKGCSMICSINMPIDVNYKVLKFLLILQAYLSIKIY</sequence>
<dbReference type="AlphaFoldDB" id="A0A438JBD9"/>
<name>A0A438JBD9_VITVI</name>
<dbReference type="EMBL" id="QGNW01000052">
    <property type="protein sequence ID" value="RVX06264.1"/>
    <property type="molecule type" value="Genomic_DNA"/>
</dbReference>
<protein>
    <submittedName>
        <fullName evidence="1">Uncharacterized protein</fullName>
    </submittedName>
</protein>
<gene>
    <name evidence="1" type="ORF">CK203_027567</name>
</gene>
<organism evidence="1 2">
    <name type="scientific">Vitis vinifera</name>
    <name type="common">Grape</name>
    <dbReference type="NCBI Taxonomy" id="29760"/>
    <lineage>
        <taxon>Eukaryota</taxon>
        <taxon>Viridiplantae</taxon>
        <taxon>Streptophyta</taxon>
        <taxon>Embryophyta</taxon>
        <taxon>Tracheophyta</taxon>
        <taxon>Spermatophyta</taxon>
        <taxon>Magnoliopsida</taxon>
        <taxon>eudicotyledons</taxon>
        <taxon>Gunneridae</taxon>
        <taxon>Pentapetalae</taxon>
        <taxon>rosids</taxon>
        <taxon>Vitales</taxon>
        <taxon>Vitaceae</taxon>
        <taxon>Viteae</taxon>
        <taxon>Vitis</taxon>
    </lineage>
</organism>